<dbReference type="EMBL" id="CM055096">
    <property type="protein sequence ID" value="KAJ7556391.1"/>
    <property type="molecule type" value="Genomic_DNA"/>
</dbReference>
<reference evidence="2" key="1">
    <citation type="journal article" date="2024" name="Proc. Natl. Acad. Sci. U.S.A.">
        <title>Extraordinary preservation of gene collinearity over three hundred million years revealed in homosporous lycophytes.</title>
        <authorList>
            <person name="Li C."/>
            <person name="Wickell D."/>
            <person name="Kuo L.Y."/>
            <person name="Chen X."/>
            <person name="Nie B."/>
            <person name="Liao X."/>
            <person name="Peng D."/>
            <person name="Ji J."/>
            <person name="Jenkins J."/>
            <person name="Williams M."/>
            <person name="Shu S."/>
            <person name="Plott C."/>
            <person name="Barry K."/>
            <person name="Rajasekar S."/>
            <person name="Grimwood J."/>
            <person name="Han X."/>
            <person name="Sun S."/>
            <person name="Hou Z."/>
            <person name="He W."/>
            <person name="Dai G."/>
            <person name="Sun C."/>
            <person name="Schmutz J."/>
            <person name="Leebens-Mack J.H."/>
            <person name="Li F.W."/>
            <person name="Wang L."/>
        </authorList>
    </citation>
    <scope>NUCLEOTIDE SEQUENCE [LARGE SCALE GENOMIC DNA]</scope>
    <source>
        <strain evidence="2">cv. PW_Plant_1</strain>
    </source>
</reference>
<keyword evidence="2" id="KW-1185">Reference proteome</keyword>
<accession>A0ACC2DQ14</accession>
<organism evidence="1 2">
    <name type="scientific">Diphasiastrum complanatum</name>
    <name type="common">Issler's clubmoss</name>
    <name type="synonym">Lycopodium complanatum</name>
    <dbReference type="NCBI Taxonomy" id="34168"/>
    <lineage>
        <taxon>Eukaryota</taxon>
        <taxon>Viridiplantae</taxon>
        <taxon>Streptophyta</taxon>
        <taxon>Embryophyta</taxon>
        <taxon>Tracheophyta</taxon>
        <taxon>Lycopodiopsida</taxon>
        <taxon>Lycopodiales</taxon>
        <taxon>Lycopodiaceae</taxon>
        <taxon>Lycopodioideae</taxon>
        <taxon>Diphasiastrum</taxon>
    </lineage>
</organism>
<sequence length="135" mass="14717">MMERFLVLVLILLSSVSGEATTKAPSLQSEDCLHPYSAGSPNYESSTQLDAAGNRLNTTQPRAVPASDLQYKFVNETRRKLGQFSACGPCKCCANQNKQDCFLTACCYRINCSIKNLPYGLCLFVPAACHCFGCS</sequence>
<evidence type="ECO:0000313" key="1">
    <source>
        <dbReference type="EMBL" id="KAJ7556391.1"/>
    </source>
</evidence>
<gene>
    <name evidence="1" type="ORF">O6H91_05G080800</name>
</gene>
<name>A0ACC2DQ14_DIPCM</name>
<protein>
    <submittedName>
        <fullName evidence="1">Uncharacterized protein</fullName>
    </submittedName>
</protein>
<evidence type="ECO:0000313" key="2">
    <source>
        <dbReference type="Proteomes" id="UP001162992"/>
    </source>
</evidence>
<proteinExistence type="predicted"/>
<comment type="caution">
    <text evidence="1">The sequence shown here is derived from an EMBL/GenBank/DDBJ whole genome shotgun (WGS) entry which is preliminary data.</text>
</comment>
<dbReference type="Proteomes" id="UP001162992">
    <property type="component" value="Chromosome 5"/>
</dbReference>